<dbReference type="Pfam" id="PF00015">
    <property type="entry name" value="MCPsignal"/>
    <property type="match status" value="1"/>
</dbReference>
<dbReference type="Gene3D" id="3.30.450.20">
    <property type="entry name" value="PAS domain"/>
    <property type="match status" value="1"/>
</dbReference>
<dbReference type="InterPro" id="IPR004089">
    <property type="entry name" value="MCPsignal_dom"/>
</dbReference>
<dbReference type="Gene3D" id="1.10.287.950">
    <property type="entry name" value="Methyl-accepting chemotaxis protein"/>
    <property type="match status" value="1"/>
</dbReference>
<dbReference type="InterPro" id="IPR000727">
    <property type="entry name" value="T_SNARE_dom"/>
</dbReference>
<sequence length="715" mass="77973">MLKKILPHRIKSTFILIVSVAFLAMICGYVQNDYKQKHDKLLQKERFRLHSHFAIVENMLNSKANQALTMAMAFAENSELQKALAERNRERVKELTLGAFQRLQKPLDLAQFQVHLPPAISFFRAHKPDKYGDDLSGFRFAVLEANRTGKPVAGIEKGVAGFGIRGVVPVIYEGRPVGSLELGFKLDDSLLMPIKDKYDFDISIVVPDGSGFAYLAKTHSLTIPEKSYPWLRSVMWGNRVRYKQVQKNGKHLFTIFSPLRDCSGKVIGVVAVPEDISSQLVTLRKDLVKQIGIGAVLLLALVISLYILFDRLVDRPVQVLIAKFKKAGSGDLSQKITEKMPVMPCAALSDCDQEDCDCFGREDRCWETVGSFSAIEVTCRKIVSGVYQSCTECKEVFQQARMNELQELGSYFNAFLFNMQVLIGNARRSMDSMASSADRLLSMAQDLEKGAEVSSEKANDVANAADTMSANMHSVAAASEQATTNVNMVASAVEEMSNTITAIAGKTDQASSITDNAVNRAASASEKVDLLGSAAAQISKVTETITEIAEQTNLLALNATIEAARAGEAGKGFAVVADEIKGLAKQASEATLEIRQKVEAIQSSTSETVSEIYEISDVIHQVNEIVSSITADMEEQASVTSEIGNNVTQAAMGLAEVNENVSQSSAMAGDIARDIDEVSNIATSMAGNSATVSTNVRELSRLSEQLREILGRFKM</sequence>
<evidence type="ECO:0000256" key="6">
    <source>
        <dbReference type="SAM" id="Phobius"/>
    </source>
</evidence>
<keyword evidence="6" id="KW-0812">Transmembrane</keyword>
<accession>A0A915XI43</accession>
<dbReference type="RefSeq" id="WP_326491542.1">
    <property type="nucleotide sequence ID" value="NZ_AP024233.1"/>
</dbReference>
<keyword evidence="10" id="KW-1185">Reference proteome</keyword>
<evidence type="ECO:0000259" key="8">
    <source>
        <dbReference type="PROSITE" id="PS50192"/>
    </source>
</evidence>
<keyword evidence="6" id="KW-1133">Transmembrane helix</keyword>
<dbReference type="PANTHER" id="PTHR32089:SF112">
    <property type="entry name" value="LYSOZYME-LIKE PROTEIN-RELATED"/>
    <property type="match status" value="1"/>
</dbReference>
<keyword evidence="6" id="KW-0472">Membrane</keyword>
<feature type="domain" description="T-SNARE coiled-coil homology" evidence="8">
    <location>
        <begin position="602"/>
        <end position="664"/>
    </location>
</feature>
<dbReference type="InterPro" id="IPR004090">
    <property type="entry name" value="Chemotax_Me-accpt_rcpt"/>
</dbReference>
<dbReference type="AlphaFoldDB" id="A0A915XI43"/>
<dbReference type="SUPFAM" id="SSF103190">
    <property type="entry name" value="Sensory domain-like"/>
    <property type="match status" value="1"/>
</dbReference>
<dbReference type="PRINTS" id="PR00260">
    <property type="entry name" value="CHEMTRNSDUCR"/>
</dbReference>
<dbReference type="GO" id="GO:0007165">
    <property type="term" value="P:signal transduction"/>
    <property type="evidence" value="ECO:0007669"/>
    <property type="project" value="UniProtKB-KW"/>
</dbReference>
<dbReference type="GO" id="GO:0006935">
    <property type="term" value="P:chemotaxis"/>
    <property type="evidence" value="ECO:0007669"/>
    <property type="project" value="InterPro"/>
</dbReference>
<evidence type="ECO:0000256" key="1">
    <source>
        <dbReference type="ARBA" id="ARBA00004429"/>
    </source>
</evidence>
<name>A0A915XI43_9BACT</name>
<evidence type="ECO:0008006" key="11">
    <source>
        <dbReference type="Google" id="ProtNLM"/>
    </source>
</evidence>
<evidence type="ECO:0000256" key="4">
    <source>
        <dbReference type="ARBA" id="ARBA00029447"/>
    </source>
</evidence>
<feature type="transmembrane region" description="Helical" evidence="6">
    <location>
        <begin position="291"/>
        <end position="309"/>
    </location>
</feature>
<protein>
    <recommendedName>
        <fullName evidence="11">Methyl-accepting chemotaxis protein</fullName>
    </recommendedName>
</protein>
<evidence type="ECO:0000256" key="5">
    <source>
        <dbReference type="PROSITE-ProRule" id="PRU00284"/>
    </source>
</evidence>
<dbReference type="PANTHER" id="PTHR32089">
    <property type="entry name" value="METHYL-ACCEPTING CHEMOTAXIS PROTEIN MCPB"/>
    <property type="match status" value="1"/>
</dbReference>
<evidence type="ECO:0000256" key="3">
    <source>
        <dbReference type="ARBA" id="ARBA00023224"/>
    </source>
</evidence>
<keyword evidence="3 5" id="KW-0807">Transducer</keyword>
<dbReference type="Pfam" id="PF14827">
    <property type="entry name" value="dCache_3"/>
    <property type="match status" value="1"/>
</dbReference>
<dbReference type="SUPFAM" id="SSF58104">
    <property type="entry name" value="Methyl-accepting chemotaxis protein (MCP) signaling domain"/>
    <property type="match status" value="1"/>
</dbReference>
<dbReference type="InterPro" id="IPR029151">
    <property type="entry name" value="Sensor-like_sf"/>
</dbReference>
<proteinExistence type="inferred from homology"/>
<dbReference type="EMBL" id="AP024233">
    <property type="protein sequence ID" value="BCO09409.1"/>
    <property type="molecule type" value="Genomic_DNA"/>
</dbReference>
<evidence type="ECO:0000313" key="9">
    <source>
        <dbReference type="EMBL" id="BCO09409.1"/>
    </source>
</evidence>
<dbReference type="PROSITE" id="PS50111">
    <property type="entry name" value="CHEMOTAXIS_TRANSDUC_2"/>
    <property type="match status" value="1"/>
</dbReference>
<dbReference type="GO" id="GO:0004888">
    <property type="term" value="F:transmembrane signaling receptor activity"/>
    <property type="evidence" value="ECO:0007669"/>
    <property type="project" value="InterPro"/>
</dbReference>
<comment type="subcellular location">
    <subcellularLocation>
        <location evidence="1">Cell inner membrane</location>
        <topology evidence="1">Multi-pass membrane protein</topology>
    </subcellularLocation>
</comment>
<comment type="similarity">
    <text evidence="4">Belongs to the methyl-accepting chemotaxis (MCP) protein family.</text>
</comment>
<evidence type="ECO:0000259" key="7">
    <source>
        <dbReference type="PROSITE" id="PS50111"/>
    </source>
</evidence>
<evidence type="ECO:0000256" key="2">
    <source>
        <dbReference type="ARBA" id="ARBA00022519"/>
    </source>
</evidence>
<dbReference type="CDD" id="cd11386">
    <property type="entry name" value="MCP_signal"/>
    <property type="match status" value="1"/>
</dbReference>
<dbReference type="GO" id="GO:0005886">
    <property type="term" value="C:plasma membrane"/>
    <property type="evidence" value="ECO:0007669"/>
    <property type="project" value="UniProtKB-SubCell"/>
</dbReference>
<dbReference type="SMART" id="SM00283">
    <property type="entry name" value="MA"/>
    <property type="match status" value="1"/>
</dbReference>
<dbReference type="Proteomes" id="UP001063350">
    <property type="component" value="Chromosome"/>
</dbReference>
<dbReference type="PROSITE" id="PS50192">
    <property type="entry name" value="T_SNARE"/>
    <property type="match status" value="1"/>
</dbReference>
<keyword evidence="2" id="KW-1003">Cell membrane</keyword>
<dbReference type="KEGG" id="ddu:GF1_17850"/>
<reference evidence="9" key="1">
    <citation type="submission" date="2020-12" db="EMBL/GenBank/DDBJ databases">
        <title>Desulfobium dissulfuricans gen. nov., sp. nov., a novel mesophilic, sulfate-reducing bacterium isolated from a deep-sea hydrothermal vent.</title>
        <authorList>
            <person name="Hashimoto Y."/>
            <person name="Tame A."/>
            <person name="Sawayama S."/>
            <person name="Miyazaki J."/>
            <person name="Takai K."/>
            <person name="Nakagawa S."/>
        </authorList>
    </citation>
    <scope>NUCLEOTIDE SEQUENCE</scope>
    <source>
        <strain evidence="9">GF1</strain>
    </source>
</reference>
<keyword evidence="2" id="KW-0997">Cell inner membrane</keyword>
<gene>
    <name evidence="9" type="ORF">GF1_17850</name>
</gene>
<dbReference type="InterPro" id="IPR029150">
    <property type="entry name" value="dCache_3"/>
</dbReference>
<evidence type="ECO:0000313" key="10">
    <source>
        <dbReference type="Proteomes" id="UP001063350"/>
    </source>
</evidence>
<feature type="domain" description="Methyl-accepting transducer" evidence="7">
    <location>
        <begin position="443"/>
        <end position="679"/>
    </location>
</feature>
<organism evidence="9 10">
    <name type="scientific">Desulfolithobacter dissulfuricans</name>
    <dbReference type="NCBI Taxonomy" id="2795293"/>
    <lineage>
        <taxon>Bacteria</taxon>
        <taxon>Pseudomonadati</taxon>
        <taxon>Thermodesulfobacteriota</taxon>
        <taxon>Desulfobulbia</taxon>
        <taxon>Desulfobulbales</taxon>
        <taxon>Desulfobulbaceae</taxon>
        <taxon>Desulfolithobacter</taxon>
    </lineage>
</organism>
<feature type="transmembrane region" description="Helical" evidence="6">
    <location>
        <begin position="12"/>
        <end position="30"/>
    </location>
</feature>